<keyword evidence="2" id="KW-1185">Reference proteome</keyword>
<protein>
    <submittedName>
        <fullName evidence="1">Uncharacterized protein</fullName>
    </submittedName>
</protein>
<organism evidence="1 2">
    <name type="scientific">Lactobacillus nasalidis</name>
    <dbReference type="NCBI Taxonomy" id="2797258"/>
    <lineage>
        <taxon>Bacteria</taxon>
        <taxon>Bacillati</taxon>
        <taxon>Bacillota</taxon>
        <taxon>Bacilli</taxon>
        <taxon>Lactobacillales</taxon>
        <taxon>Lactobacillaceae</taxon>
        <taxon>Lactobacillus</taxon>
    </lineage>
</organism>
<sequence length="53" mass="5941">MLNKHFPYASITLVRFKGSTSVISAFAPLVAKYLTYYSLPNQQNANKANFSLN</sequence>
<comment type="caution">
    <text evidence="1">The sequence shown here is derived from an EMBL/GenBank/DDBJ whole genome shotgun (WGS) entry which is preliminary data.</text>
</comment>
<reference evidence="2" key="1">
    <citation type="submission" date="2021-01" db="EMBL/GenBank/DDBJ databases">
        <title>Draft genome sequence of Nasalis larvatus strain YZ03.</title>
        <authorList>
            <person name="Suzuki-Hashido N."/>
            <person name="Tsuchida S."/>
            <person name="Hayakawa T."/>
        </authorList>
    </citation>
    <scope>NUCLEOTIDE SEQUENCE [LARGE SCALE GENOMIC DNA]</scope>
    <source>
        <strain evidence="2">YZ03</strain>
    </source>
</reference>
<accession>A0ABQ3W863</accession>
<proteinExistence type="predicted"/>
<evidence type="ECO:0000313" key="1">
    <source>
        <dbReference type="EMBL" id="GHW01716.1"/>
    </source>
</evidence>
<dbReference type="EMBL" id="BOCI01000403">
    <property type="protein sequence ID" value="GHW01716.1"/>
    <property type="molecule type" value="Genomic_DNA"/>
</dbReference>
<dbReference type="Proteomes" id="UP000616547">
    <property type="component" value="Unassembled WGS sequence"/>
</dbReference>
<evidence type="ECO:0000313" key="2">
    <source>
        <dbReference type="Proteomes" id="UP000616547"/>
    </source>
</evidence>
<gene>
    <name evidence="1" type="ORF">lacNasYZ03_14030</name>
</gene>
<name>A0ABQ3W863_9LACO</name>